<gene>
    <name evidence="2" type="ORF">H7F51_04405</name>
</gene>
<accession>A0A7X1FPV0</accession>
<dbReference type="Proteomes" id="UP000566813">
    <property type="component" value="Unassembled WGS sequence"/>
</dbReference>
<dbReference type="InterPro" id="IPR036388">
    <property type="entry name" value="WH-like_DNA-bd_sf"/>
</dbReference>
<dbReference type="EMBL" id="JACLAW010000003">
    <property type="protein sequence ID" value="MBC2664756.1"/>
    <property type="molecule type" value="Genomic_DNA"/>
</dbReference>
<dbReference type="Gene3D" id="1.10.10.10">
    <property type="entry name" value="Winged helix-like DNA-binding domain superfamily/Winged helix DNA-binding domain"/>
    <property type="match status" value="1"/>
</dbReference>
<keyword evidence="3" id="KW-1185">Reference proteome</keyword>
<organism evidence="2 3">
    <name type="scientific">Novosphingobium flavum</name>
    <dbReference type="NCBI Taxonomy" id="1778672"/>
    <lineage>
        <taxon>Bacteria</taxon>
        <taxon>Pseudomonadati</taxon>
        <taxon>Pseudomonadota</taxon>
        <taxon>Alphaproteobacteria</taxon>
        <taxon>Sphingomonadales</taxon>
        <taxon>Sphingomonadaceae</taxon>
        <taxon>Novosphingobium</taxon>
    </lineage>
</organism>
<comment type="caution">
    <text evidence="2">The sequence shown here is derived from an EMBL/GenBank/DDBJ whole genome shotgun (WGS) entry which is preliminary data.</text>
</comment>
<sequence length="227" mass="24498">MGNIAGRSEHHAEIFQNDTVGAPAPAAARPELNSADTSAPRGSDAARQARRLIAAANELLALAAELEEVSRQGRPSLISSADSILGDAPALLEDDARWLRGARRSYRNRRSRSAVFGDDGLFGEPAWDLLLDLFIAAKEGKRVPVTSACIGAAVPTTTALRWLAVLEERGLVVREADPSDARRIFVRLSTDAYARMVSYFVRTAMNDAEDTIEAARANGRAIDKAWS</sequence>
<evidence type="ECO:0000256" key="1">
    <source>
        <dbReference type="SAM" id="MobiDB-lite"/>
    </source>
</evidence>
<dbReference type="AlphaFoldDB" id="A0A7X1FPV0"/>
<evidence type="ECO:0000313" key="3">
    <source>
        <dbReference type="Proteomes" id="UP000566813"/>
    </source>
</evidence>
<proteinExistence type="predicted"/>
<name>A0A7X1FPV0_9SPHN</name>
<dbReference type="RefSeq" id="WP_185663028.1">
    <property type="nucleotide sequence ID" value="NZ_JACLAW010000003.1"/>
</dbReference>
<protein>
    <submittedName>
        <fullName evidence="2">MarR family transcriptional regulator</fullName>
    </submittedName>
</protein>
<feature type="region of interest" description="Disordered" evidence="1">
    <location>
        <begin position="1"/>
        <end position="46"/>
    </location>
</feature>
<evidence type="ECO:0000313" key="2">
    <source>
        <dbReference type="EMBL" id="MBC2664756.1"/>
    </source>
</evidence>
<dbReference type="InterPro" id="IPR036390">
    <property type="entry name" value="WH_DNA-bd_sf"/>
</dbReference>
<dbReference type="SUPFAM" id="SSF46785">
    <property type="entry name" value="Winged helix' DNA-binding domain"/>
    <property type="match status" value="1"/>
</dbReference>
<reference evidence="2 3" key="1">
    <citation type="submission" date="2020-08" db="EMBL/GenBank/DDBJ databases">
        <title>The genome sequence of type strain Novosphingobium flavum NBRC 111647.</title>
        <authorList>
            <person name="Liu Y."/>
        </authorList>
    </citation>
    <scope>NUCLEOTIDE SEQUENCE [LARGE SCALE GENOMIC DNA]</scope>
    <source>
        <strain evidence="2 3">NBRC 111647</strain>
    </source>
</reference>